<evidence type="ECO:0000259" key="2">
    <source>
        <dbReference type="PROSITE" id="PS50093"/>
    </source>
</evidence>
<dbReference type="Gene3D" id="2.60.40.10">
    <property type="entry name" value="Immunoglobulins"/>
    <property type="match status" value="1"/>
</dbReference>
<proteinExistence type="inferred from homology"/>
<dbReference type="PROSITE" id="PS50093">
    <property type="entry name" value="PKD"/>
    <property type="match status" value="1"/>
</dbReference>
<dbReference type="InterPro" id="IPR000601">
    <property type="entry name" value="PKD_dom"/>
</dbReference>
<dbReference type="InterPro" id="IPR050546">
    <property type="entry name" value="Glycosyl_Hydrlase_16"/>
</dbReference>
<protein>
    <submittedName>
        <fullName evidence="4">Family 16 glycosylhydrolase</fullName>
    </submittedName>
</protein>
<organism evidence="4 5">
    <name type="scientific">Chryseosolibacter indicus</name>
    <dbReference type="NCBI Taxonomy" id="2782351"/>
    <lineage>
        <taxon>Bacteria</taxon>
        <taxon>Pseudomonadati</taxon>
        <taxon>Bacteroidota</taxon>
        <taxon>Cytophagia</taxon>
        <taxon>Cytophagales</taxon>
        <taxon>Chryseotaleaceae</taxon>
        <taxon>Chryseosolibacter</taxon>
    </lineage>
</organism>
<comment type="caution">
    <text evidence="4">The sequence shown here is derived from an EMBL/GenBank/DDBJ whole genome shotgun (WGS) entry which is preliminary data.</text>
</comment>
<dbReference type="CDD" id="cd08023">
    <property type="entry name" value="GH16_laminarinase_like"/>
    <property type="match status" value="1"/>
</dbReference>
<dbReference type="CDD" id="cd00146">
    <property type="entry name" value="PKD"/>
    <property type="match status" value="1"/>
</dbReference>
<dbReference type="Gene3D" id="2.60.120.200">
    <property type="match status" value="1"/>
</dbReference>
<name>A0ABS5VXE4_9BACT</name>
<gene>
    <name evidence="4" type="ORF">KK060_22080</name>
</gene>
<sequence length="349" mass="38723">MSCNDDESSPELKLPSDLALNVEVDEKGTGEVTVSASAKNANFYNVYFGDGANEKPVNTNEGMATHKYARSGTYTVTVQAHTTATAFITETKQVAVEVLPQDGYTTPLTYVGMKLAWQDEFDGTSLDASYWTHEIGRGANGWGNNELQYYRPENTSVKDGYLTITAKKESFEGSEYTSSRIITKDKKVFQYGRVDIRAKVPKGKGIWPALWMLGNNISTVPWPACGEIDIMELVGGGAGKDNTVHGTIHWESNGQPVNFGKEYSLTSGVFADKFHVFSIVWDDKSITWYVDDVQFNVVDITSADLSEFKNQFFFIFNVAVGGNWPGSPDESTTFPQQMTVDYIRVFQPE</sequence>
<dbReference type="InterPro" id="IPR000757">
    <property type="entry name" value="Beta-glucanase-like"/>
</dbReference>
<keyword evidence="5" id="KW-1185">Reference proteome</keyword>
<dbReference type="EMBL" id="JAHESD010000077">
    <property type="protein sequence ID" value="MBT1705996.1"/>
    <property type="molecule type" value="Genomic_DNA"/>
</dbReference>
<dbReference type="InterPro" id="IPR013320">
    <property type="entry name" value="ConA-like_dom_sf"/>
</dbReference>
<evidence type="ECO:0000313" key="5">
    <source>
        <dbReference type="Proteomes" id="UP000772618"/>
    </source>
</evidence>
<dbReference type="PROSITE" id="PS51762">
    <property type="entry name" value="GH16_2"/>
    <property type="match status" value="1"/>
</dbReference>
<feature type="domain" description="GH16" evidence="3">
    <location>
        <begin position="99"/>
        <end position="349"/>
    </location>
</feature>
<dbReference type="Proteomes" id="UP000772618">
    <property type="component" value="Unassembled WGS sequence"/>
</dbReference>
<accession>A0ABS5VXE4</accession>
<dbReference type="SUPFAM" id="SSF49899">
    <property type="entry name" value="Concanavalin A-like lectins/glucanases"/>
    <property type="match status" value="1"/>
</dbReference>
<dbReference type="InterPro" id="IPR035986">
    <property type="entry name" value="PKD_dom_sf"/>
</dbReference>
<dbReference type="Pfam" id="PF00722">
    <property type="entry name" value="Glyco_hydro_16"/>
    <property type="match status" value="1"/>
</dbReference>
<comment type="similarity">
    <text evidence="1">Belongs to the glycosyl hydrolase 16 family.</text>
</comment>
<feature type="domain" description="PKD" evidence="2">
    <location>
        <begin position="44"/>
        <end position="98"/>
    </location>
</feature>
<evidence type="ECO:0000256" key="1">
    <source>
        <dbReference type="ARBA" id="ARBA00006865"/>
    </source>
</evidence>
<dbReference type="InterPro" id="IPR013783">
    <property type="entry name" value="Ig-like_fold"/>
</dbReference>
<evidence type="ECO:0000313" key="4">
    <source>
        <dbReference type="EMBL" id="MBT1705996.1"/>
    </source>
</evidence>
<dbReference type="PANTHER" id="PTHR10963:SF55">
    <property type="entry name" value="GLYCOSIDE HYDROLASE FAMILY 16 PROTEIN"/>
    <property type="match status" value="1"/>
</dbReference>
<reference evidence="4 5" key="1">
    <citation type="submission" date="2021-05" db="EMBL/GenBank/DDBJ databases">
        <title>A Polyphasic approach of four new species of the genus Ohtaekwangia: Ohtaekwangia histidinii sp. nov., Ohtaekwangia cretensis sp. nov., Ohtaekwangia indiensis sp. nov., Ohtaekwangia reichenbachii sp. nov. from diverse environment.</title>
        <authorList>
            <person name="Octaviana S."/>
        </authorList>
    </citation>
    <scope>NUCLEOTIDE SEQUENCE [LARGE SCALE GENOMIC DNA]</scope>
    <source>
        <strain evidence="4 5">PWU20</strain>
    </source>
</reference>
<dbReference type="PANTHER" id="PTHR10963">
    <property type="entry name" value="GLYCOSYL HYDROLASE-RELATED"/>
    <property type="match status" value="1"/>
</dbReference>
<dbReference type="SUPFAM" id="SSF49299">
    <property type="entry name" value="PKD domain"/>
    <property type="match status" value="1"/>
</dbReference>
<evidence type="ECO:0000259" key="3">
    <source>
        <dbReference type="PROSITE" id="PS51762"/>
    </source>
</evidence>